<dbReference type="AlphaFoldDB" id="A0A7S1BCC2"/>
<sequence>MKYSSLILVFLSKLFGETNAEVCLPKCQPYVSTTRSFSKCTFTFEVDLHAGELGYYKVKECPDMGTNPTLGIQKGVSYIFDQADISNYMHPLGLAYYPDGAHREVDELEPGISPPDSLSDCASSNSCPAPMYIREGIYLGKYSNDETISEVTGDEDFGLDVYEPEFFYPITDWAGAGRYSISLKFDVDDFEDDIFYFCHIHAGMNGRIKFIDENNNVLKSEDYPDQPYTYDVISSFDEECGTYNLSPFQLPNEQCPSTFVCDAPEGSLGSYSKCYDAMNCAMMQGMTTNVDDEISLFMHQMIPHHQNAVNMAKALLKTRKLKCDDVTEETDDCALEVILREIINGQNHQIQTMQAILEAGDYKSENDCVVEMTSTTVKGITSGAKRTSFISAILTFVLGLMPFLM</sequence>
<feature type="chain" id="PRO_5030974571" description="DUF305 domain-containing protein" evidence="1">
    <location>
        <begin position="21"/>
        <end position="405"/>
    </location>
</feature>
<organism evidence="3">
    <name type="scientific">Corethron hystrix</name>
    <dbReference type="NCBI Taxonomy" id="216773"/>
    <lineage>
        <taxon>Eukaryota</taxon>
        <taxon>Sar</taxon>
        <taxon>Stramenopiles</taxon>
        <taxon>Ochrophyta</taxon>
        <taxon>Bacillariophyta</taxon>
        <taxon>Coscinodiscophyceae</taxon>
        <taxon>Corethrophycidae</taxon>
        <taxon>Corethrales</taxon>
        <taxon>Corethraceae</taxon>
        <taxon>Corethron</taxon>
    </lineage>
</organism>
<dbReference type="EMBL" id="HBFR01012610">
    <property type="protein sequence ID" value="CAD8881908.1"/>
    <property type="molecule type" value="Transcribed_RNA"/>
</dbReference>
<dbReference type="InterPro" id="IPR012347">
    <property type="entry name" value="Ferritin-like"/>
</dbReference>
<evidence type="ECO:0000259" key="2">
    <source>
        <dbReference type="Pfam" id="PF03713"/>
    </source>
</evidence>
<feature type="domain" description="DUF305" evidence="2">
    <location>
        <begin position="277"/>
        <end position="357"/>
    </location>
</feature>
<dbReference type="PANTHER" id="PTHR36933:SF1">
    <property type="entry name" value="SLL0788 PROTEIN"/>
    <property type="match status" value="1"/>
</dbReference>
<name>A0A7S1BCC2_9STRA</name>
<dbReference type="Pfam" id="PF03713">
    <property type="entry name" value="DUF305"/>
    <property type="match status" value="1"/>
</dbReference>
<dbReference type="Gene3D" id="1.20.1260.10">
    <property type="match status" value="1"/>
</dbReference>
<dbReference type="PANTHER" id="PTHR36933">
    <property type="entry name" value="SLL0788 PROTEIN"/>
    <property type="match status" value="1"/>
</dbReference>
<feature type="signal peptide" evidence="1">
    <location>
        <begin position="1"/>
        <end position="20"/>
    </location>
</feature>
<protein>
    <recommendedName>
        <fullName evidence="2">DUF305 domain-containing protein</fullName>
    </recommendedName>
</protein>
<accession>A0A7S1BCC2</accession>
<dbReference type="InterPro" id="IPR005183">
    <property type="entry name" value="DUF305_CopM-like"/>
</dbReference>
<keyword evidence="1" id="KW-0732">Signal</keyword>
<proteinExistence type="predicted"/>
<reference evidence="3" key="1">
    <citation type="submission" date="2021-01" db="EMBL/GenBank/DDBJ databases">
        <authorList>
            <person name="Corre E."/>
            <person name="Pelletier E."/>
            <person name="Niang G."/>
            <person name="Scheremetjew M."/>
            <person name="Finn R."/>
            <person name="Kale V."/>
            <person name="Holt S."/>
            <person name="Cochrane G."/>
            <person name="Meng A."/>
            <person name="Brown T."/>
            <person name="Cohen L."/>
        </authorList>
    </citation>
    <scope>NUCLEOTIDE SEQUENCE</scope>
    <source>
        <strain evidence="3">308</strain>
    </source>
</reference>
<evidence type="ECO:0000256" key="1">
    <source>
        <dbReference type="SAM" id="SignalP"/>
    </source>
</evidence>
<evidence type="ECO:0000313" key="3">
    <source>
        <dbReference type="EMBL" id="CAD8881908.1"/>
    </source>
</evidence>
<gene>
    <name evidence="3" type="ORF">CHYS00102_LOCUS9096</name>
</gene>